<dbReference type="InterPro" id="IPR023631">
    <property type="entry name" value="Amidase_dom"/>
</dbReference>
<dbReference type="AlphaFoldDB" id="A0A849L3H6"/>
<keyword evidence="4" id="KW-1185">Reference proteome</keyword>
<organism evidence="3 4">
    <name type="scientific">Halovulum dunhuangense</name>
    <dbReference type="NCBI Taxonomy" id="1505036"/>
    <lineage>
        <taxon>Bacteria</taxon>
        <taxon>Pseudomonadati</taxon>
        <taxon>Pseudomonadota</taxon>
        <taxon>Alphaproteobacteria</taxon>
        <taxon>Rhodobacterales</taxon>
        <taxon>Paracoccaceae</taxon>
        <taxon>Halovulum</taxon>
    </lineage>
</organism>
<dbReference type="InterPro" id="IPR000120">
    <property type="entry name" value="Amidase"/>
</dbReference>
<dbReference type="Pfam" id="PF01425">
    <property type="entry name" value="Amidase"/>
    <property type="match status" value="1"/>
</dbReference>
<gene>
    <name evidence="3" type="ORF">HMH01_10485</name>
</gene>
<dbReference type="Gene3D" id="3.90.1300.10">
    <property type="entry name" value="Amidase signature (AS) domain"/>
    <property type="match status" value="1"/>
</dbReference>
<dbReference type="PANTHER" id="PTHR11895:SF7">
    <property type="entry name" value="GLUTAMYL-TRNA(GLN) AMIDOTRANSFERASE SUBUNIT A, MITOCHONDRIAL"/>
    <property type="match status" value="1"/>
</dbReference>
<dbReference type="InterPro" id="IPR036928">
    <property type="entry name" value="AS_sf"/>
</dbReference>
<dbReference type="RefSeq" id="WP_171325065.1">
    <property type="nucleotide sequence ID" value="NZ_JABFBC010000001.1"/>
</dbReference>
<feature type="domain" description="Amidase" evidence="2">
    <location>
        <begin position="32"/>
        <end position="436"/>
    </location>
</feature>
<protein>
    <submittedName>
        <fullName evidence="3">Amidase</fullName>
    </submittedName>
</protein>
<evidence type="ECO:0000313" key="3">
    <source>
        <dbReference type="EMBL" id="NNU80865.1"/>
    </source>
</evidence>
<evidence type="ECO:0000259" key="2">
    <source>
        <dbReference type="Pfam" id="PF01425"/>
    </source>
</evidence>
<evidence type="ECO:0000256" key="1">
    <source>
        <dbReference type="ARBA" id="ARBA00009199"/>
    </source>
</evidence>
<dbReference type="EMBL" id="JABFBC010000001">
    <property type="protein sequence ID" value="NNU80865.1"/>
    <property type="molecule type" value="Genomic_DNA"/>
</dbReference>
<proteinExistence type="inferred from homology"/>
<dbReference type="SUPFAM" id="SSF75304">
    <property type="entry name" value="Amidase signature (AS) enzymes"/>
    <property type="match status" value="1"/>
</dbReference>
<name>A0A849L3H6_9RHOB</name>
<dbReference type="Proteomes" id="UP000572377">
    <property type="component" value="Unassembled WGS sequence"/>
</dbReference>
<comment type="similarity">
    <text evidence="1">Belongs to the amidase family.</text>
</comment>
<sequence>MAGKPKTDALLDLDACTLRDRIASGALRAVQLAEAYLERVKEREPQVQAFAWHDPEFVMHQARELDRFRATGRAIGPLHGIPVALKDVIDTVRIPTENGTVLDQGRIPVTDAFVVAQLKKAGAIIMGKTVTTELAFLSPGKTVNPHDPAHTPGGSSSGSAAAVAAGMVPLAVGTQTGGSVIRPAAFCGVTGFKPSFGLIPRTGVLMQSHTLDTLGVFARTPADAALLADALAGYDALDKATSMDPHPRLLDTTLTEPPVKPTLAFVRPPGWADAEPQTRAAIEELAEALGEQAFWVDLPPAFNEAAALRERINFAEMAKYYYRYARQGLDKLAPVTREAIEKGSAITARDYLAALDWREVLHAGLGEIFERCDAIVTPAAPGPAPEGLGSTGNAIFNGLWTYVGTPSVTVPLLQAENGLPMGVQLCGPRSGDARLLRTARWLVGWAAQQDA</sequence>
<evidence type="ECO:0000313" key="4">
    <source>
        <dbReference type="Proteomes" id="UP000572377"/>
    </source>
</evidence>
<accession>A0A849L3H6</accession>
<dbReference type="PANTHER" id="PTHR11895">
    <property type="entry name" value="TRANSAMIDASE"/>
    <property type="match status" value="1"/>
</dbReference>
<comment type="caution">
    <text evidence="3">The sequence shown here is derived from an EMBL/GenBank/DDBJ whole genome shotgun (WGS) entry which is preliminary data.</text>
</comment>
<reference evidence="3 4" key="1">
    <citation type="submission" date="2020-05" db="EMBL/GenBank/DDBJ databases">
        <title>Gimesia benthica sp. nov., a novel planctomycete isolated from a deep-sea water sample of the Northwest Indian Ocean.</title>
        <authorList>
            <person name="Wang J."/>
            <person name="Ruan C."/>
            <person name="Song L."/>
            <person name="Zhu Y."/>
            <person name="Li A."/>
            <person name="Zheng X."/>
            <person name="Wang L."/>
            <person name="Lu Z."/>
            <person name="Huang Y."/>
            <person name="Du W."/>
            <person name="Zhou Y."/>
            <person name="Huang L."/>
            <person name="Dai X."/>
        </authorList>
    </citation>
    <scope>NUCLEOTIDE SEQUENCE [LARGE SCALE GENOMIC DNA]</scope>
    <source>
        <strain evidence="3 4">YYQ-30</strain>
    </source>
</reference>
<dbReference type="GO" id="GO:0003824">
    <property type="term" value="F:catalytic activity"/>
    <property type="evidence" value="ECO:0007669"/>
    <property type="project" value="InterPro"/>
</dbReference>